<evidence type="ECO:0000259" key="3">
    <source>
        <dbReference type="Pfam" id="PF00206"/>
    </source>
</evidence>
<dbReference type="InterPro" id="IPR008948">
    <property type="entry name" value="L-Aspartase-like"/>
</dbReference>
<dbReference type="Gene3D" id="1.20.200.10">
    <property type="entry name" value="Fumarase/aspartase (Central domain)"/>
    <property type="match status" value="1"/>
</dbReference>
<dbReference type="RefSeq" id="WP_267993405.1">
    <property type="nucleotide sequence ID" value="NZ_JAPJZI010000002.1"/>
</dbReference>
<evidence type="ECO:0000313" key="5">
    <source>
        <dbReference type="Proteomes" id="UP001151234"/>
    </source>
</evidence>
<dbReference type="InterPro" id="IPR012789">
    <property type="entry name" value="Protocat_PcaB-like"/>
</dbReference>
<dbReference type="PRINTS" id="PR00149">
    <property type="entry name" value="FUMRATELYASE"/>
</dbReference>
<evidence type="ECO:0000256" key="2">
    <source>
        <dbReference type="NCBIfam" id="TIGR02426"/>
    </source>
</evidence>
<dbReference type="GO" id="GO:0047472">
    <property type="term" value="F:3-carboxy-cis,cis-muconate cycloisomerase activity"/>
    <property type="evidence" value="ECO:0007669"/>
    <property type="project" value="UniProtKB-UniRule"/>
</dbReference>
<evidence type="ECO:0000313" key="4">
    <source>
        <dbReference type="EMBL" id="MDA5401417.1"/>
    </source>
</evidence>
<dbReference type="GO" id="GO:0019619">
    <property type="term" value="P:3,4-dihydroxybenzoate catabolic process"/>
    <property type="evidence" value="ECO:0007669"/>
    <property type="project" value="InterPro"/>
</dbReference>
<name>A0A9X3UMW4_9HYPH</name>
<dbReference type="PROSITE" id="PS00163">
    <property type="entry name" value="FUMARATE_LYASES"/>
    <property type="match status" value="1"/>
</dbReference>
<reference evidence="4" key="1">
    <citation type="submission" date="2022-11" db="EMBL/GenBank/DDBJ databases">
        <title>Draft genome sequence of Hoeflea poritis E7-10 and Hoeflea prorocentri PM5-8, separated from scleractinian coral Porites lutea and marine dinoflagellate.</title>
        <authorList>
            <person name="Zhang G."/>
            <person name="Wei Q."/>
            <person name="Cai L."/>
        </authorList>
    </citation>
    <scope>NUCLEOTIDE SEQUENCE</scope>
    <source>
        <strain evidence="4">PM5-8</strain>
    </source>
</reference>
<organism evidence="4 5">
    <name type="scientific">Hoeflea prorocentri</name>
    <dbReference type="NCBI Taxonomy" id="1922333"/>
    <lineage>
        <taxon>Bacteria</taxon>
        <taxon>Pseudomonadati</taxon>
        <taxon>Pseudomonadota</taxon>
        <taxon>Alphaproteobacteria</taxon>
        <taxon>Hyphomicrobiales</taxon>
        <taxon>Rhizobiaceae</taxon>
        <taxon>Hoeflea</taxon>
    </lineage>
</organism>
<sequence>MSVSVFEHPLLSGLLGDDAIRSTFSFASEIEAMLRFEAALAVAEEAAGVIADGAAKAIQTSCKNFQPDIAALQAATARDGVMVPELVRQLREAIDPEFRTHLHFGATSQDVVDTALVLRLRPALQTIADRLAALCGQLDLLETTYGQNDLVGRTRMQAARPLRVADRIAAWRRPLAGLLSDFPTVEQKVACLQFAGATGTLDDLGAQGRAVAERLAQELELSYAGCWHTDRQSFAELAGFLSRLTGALGKTGLDVTLMAQNEVGEIELSGGGGSSAMAHKKNPVKAEILVALASFNATLLPGMHTALVHENERSGAAWTLEWMVLPQMVLATGAALRVAGDLLGDIVAMGTGSMQDNRS</sequence>
<dbReference type="InterPro" id="IPR020557">
    <property type="entry name" value="Fumarate_lyase_CS"/>
</dbReference>
<dbReference type="AlphaFoldDB" id="A0A9X3UMW4"/>
<dbReference type="SUPFAM" id="SSF48557">
    <property type="entry name" value="L-aspartase-like"/>
    <property type="match status" value="1"/>
</dbReference>
<keyword evidence="5" id="KW-1185">Reference proteome</keyword>
<protein>
    <recommendedName>
        <fullName evidence="2">3-carboxy-cis,cis-muconate cycloisomerase</fullName>
        <ecNumber evidence="2">5.5.1.2</ecNumber>
    </recommendedName>
</protein>
<accession>A0A9X3UMW4</accession>
<dbReference type="PANTHER" id="PTHR43172:SF2">
    <property type="entry name" value="ADENYLOSUCCINATE LYASE C-TERMINAL DOMAIN-CONTAINING PROTEIN"/>
    <property type="match status" value="1"/>
</dbReference>
<feature type="domain" description="Fumarate lyase N-terminal" evidence="3">
    <location>
        <begin position="26"/>
        <end position="292"/>
    </location>
</feature>
<dbReference type="InterPro" id="IPR000362">
    <property type="entry name" value="Fumarate_lyase_fam"/>
</dbReference>
<dbReference type="NCBIfam" id="NF004631">
    <property type="entry name" value="PRK05975.1"/>
    <property type="match status" value="1"/>
</dbReference>
<dbReference type="NCBIfam" id="TIGR02426">
    <property type="entry name" value="protocat_pcaB"/>
    <property type="match status" value="1"/>
</dbReference>
<comment type="caution">
    <text evidence="4">The sequence shown here is derived from an EMBL/GenBank/DDBJ whole genome shotgun (WGS) entry which is preliminary data.</text>
</comment>
<dbReference type="PANTHER" id="PTHR43172">
    <property type="entry name" value="ADENYLOSUCCINATE LYASE"/>
    <property type="match status" value="1"/>
</dbReference>
<gene>
    <name evidence="4" type="ORF">OQ273_22780</name>
</gene>
<evidence type="ECO:0000256" key="1">
    <source>
        <dbReference type="ARBA" id="ARBA00034772"/>
    </source>
</evidence>
<dbReference type="GO" id="GO:0016829">
    <property type="term" value="F:lyase activity"/>
    <property type="evidence" value="ECO:0007669"/>
    <property type="project" value="UniProtKB-ARBA"/>
</dbReference>
<dbReference type="Pfam" id="PF00206">
    <property type="entry name" value="Lyase_1"/>
    <property type="match status" value="1"/>
</dbReference>
<dbReference type="Proteomes" id="UP001151234">
    <property type="component" value="Unassembled WGS sequence"/>
</dbReference>
<dbReference type="EC" id="5.5.1.2" evidence="2"/>
<dbReference type="PRINTS" id="PR00145">
    <property type="entry name" value="ARGSUCLYASE"/>
</dbReference>
<keyword evidence="4" id="KW-0413">Isomerase</keyword>
<dbReference type="InterPro" id="IPR022761">
    <property type="entry name" value="Fumarate_lyase_N"/>
</dbReference>
<proteinExistence type="inferred from homology"/>
<dbReference type="EMBL" id="JAPJZI010000002">
    <property type="protein sequence ID" value="MDA5401417.1"/>
    <property type="molecule type" value="Genomic_DNA"/>
</dbReference>
<comment type="similarity">
    <text evidence="1">Belongs to the class-II fumarase/aspartase family.</text>
</comment>